<reference evidence="3" key="3">
    <citation type="submission" date="2015-04" db="UniProtKB">
        <authorList>
            <consortium name="EnsemblPlants"/>
        </authorList>
    </citation>
    <scope>IDENTIFICATION</scope>
    <source>
        <strain evidence="3">cv. Jemalong A17</strain>
    </source>
</reference>
<evidence type="ECO:0000313" key="2">
    <source>
        <dbReference type="EMBL" id="KEH26229.1"/>
    </source>
</evidence>
<organism evidence="2 4">
    <name type="scientific">Medicago truncatula</name>
    <name type="common">Barrel medic</name>
    <name type="synonym">Medicago tribuloides</name>
    <dbReference type="NCBI Taxonomy" id="3880"/>
    <lineage>
        <taxon>Eukaryota</taxon>
        <taxon>Viridiplantae</taxon>
        <taxon>Streptophyta</taxon>
        <taxon>Embryophyta</taxon>
        <taxon>Tracheophyta</taxon>
        <taxon>Spermatophyta</taxon>
        <taxon>Magnoliopsida</taxon>
        <taxon>eudicotyledons</taxon>
        <taxon>Gunneridae</taxon>
        <taxon>Pentapetalae</taxon>
        <taxon>rosids</taxon>
        <taxon>fabids</taxon>
        <taxon>Fabales</taxon>
        <taxon>Fabaceae</taxon>
        <taxon>Papilionoideae</taxon>
        <taxon>50 kb inversion clade</taxon>
        <taxon>NPAAA clade</taxon>
        <taxon>Hologalegina</taxon>
        <taxon>IRL clade</taxon>
        <taxon>Trifolieae</taxon>
        <taxon>Medicago</taxon>
    </lineage>
</organism>
<dbReference type="PaxDb" id="3880-AES88997"/>
<feature type="compositionally biased region" description="Basic and acidic residues" evidence="1">
    <location>
        <begin position="22"/>
        <end position="45"/>
    </location>
</feature>
<reference evidence="2 4" key="1">
    <citation type="journal article" date="2011" name="Nature">
        <title>The Medicago genome provides insight into the evolution of rhizobial symbioses.</title>
        <authorList>
            <person name="Young N.D."/>
            <person name="Debelle F."/>
            <person name="Oldroyd G.E."/>
            <person name="Geurts R."/>
            <person name="Cannon S.B."/>
            <person name="Udvardi M.K."/>
            <person name="Benedito V.A."/>
            <person name="Mayer K.F."/>
            <person name="Gouzy J."/>
            <person name="Schoof H."/>
            <person name="Van de Peer Y."/>
            <person name="Proost S."/>
            <person name="Cook D.R."/>
            <person name="Meyers B.C."/>
            <person name="Spannagl M."/>
            <person name="Cheung F."/>
            <person name="De Mita S."/>
            <person name="Krishnakumar V."/>
            <person name="Gundlach H."/>
            <person name="Zhou S."/>
            <person name="Mudge J."/>
            <person name="Bharti A.K."/>
            <person name="Murray J.D."/>
            <person name="Naoumkina M.A."/>
            <person name="Rosen B."/>
            <person name="Silverstein K.A."/>
            <person name="Tang H."/>
            <person name="Rombauts S."/>
            <person name="Zhao P.X."/>
            <person name="Zhou P."/>
            <person name="Barbe V."/>
            <person name="Bardou P."/>
            <person name="Bechner M."/>
            <person name="Bellec A."/>
            <person name="Berger A."/>
            <person name="Berges H."/>
            <person name="Bidwell S."/>
            <person name="Bisseling T."/>
            <person name="Choisne N."/>
            <person name="Couloux A."/>
            <person name="Denny R."/>
            <person name="Deshpande S."/>
            <person name="Dai X."/>
            <person name="Doyle J.J."/>
            <person name="Dudez A.M."/>
            <person name="Farmer A.D."/>
            <person name="Fouteau S."/>
            <person name="Franken C."/>
            <person name="Gibelin C."/>
            <person name="Gish J."/>
            <person name="Goldstein S."/>
            <person name="Gonzalez A.J."/>
            <person name="Green P.J."/>
            <person name="Hallab A."/>
            <person name="Hartog M."/>
            <person name="Hua A."/>
            <person name="Humphray S.J."/>
            <person name="Jeong D.H."/>
            <person name="Jing Y."/>
            <person name="Jocker A."/>
            <person name="Kenton S.M."/>
            <person name="Kim D.J."/>
            <person name="Klee K."/>
            <person name="Lai H."/>
            <person name="Lang C."/>
            <person name="Lin S."/>
            <person name="Macmil S.L."/>
            <person name="Magdelenat G."/>
            <person name="Matthews L."/>
            <person name="McCorrison J."/>
            <person name="Monaghan E.L."/>
            <person name="Mun J.H."/>
            <person name="Najar F.Z."/>
            <person name="Nicholson C."/>
            <person name="Noirot C."/>
            <person name="O'Bleness M."/>
            <person name="Paule C.R."/>
            <person name="Poulain J."/>
            <person name="Prion F."/>
            <person name="Qin B."/>
            <person name="Qu C."/>
            <person name="Retzel E.F."/>
            <person name="Riddle C."/>
            <person name="Sallet E."/>
            <person name="Samain S."/>
            <person name="Samson N."/>
            <person name="Sanders I."/>
            <person name="Saurat O."/>
            <person name="Scarpelli C."/>
            <person name="Schiex T."/>
            <person name="Segurens B."/>
            <person name="Severin A.J."/>
            <person name="Sherrier D.J."/>
            <person name="Shi R."/>
            <person name="Sims S."/>
            <person name="Singer S.R."/>
            <person name="Sinharoy S."/>
            <person name="Sterck L."/>
            <person name="Viollet A."/>
            <person name="Wang B.B."/>
            <person name="Wang K."/>
            <person name="Wang M."/>
            <person name="Wang X."/>
            <person name="Warfsmann J."/>
            <person name="Weissenbach J."/>
            <person name="White D.D."/>
            <person name="White J.D."/>
            <person name="Wiley G.B."/>
            <person name="Wincker P."/>
            <person name="Xing Y."/>
            <person name="Yang L."/>
            <person name="Yao Z."/>
            <person name="Ying F."/>
            <person name="Zhai J."/>
            <person name="Zhou L."/>
            <person name="Zuber A."/>
            <person name="Denarie J."/>
            <person name="Dixon R.A."/>
            <person name="May G.D."/>
            <person name="Schwartz D.C."/>
            <person name="Rogers J."/>
            <person name="Quetier F."/>
            <person name="Town C.D."/>
            <person name="Roe B.A."/>
        </authorList>
    </citation>
    <scope>NUCLEOTIDE SEQUENCE [LARGE SCALE GENOMIC DNA]</scope>
    <source>
        <strain evidence="2">A17</strain>
        <strain evidence="3 4">cv. Jemalong A17</strain>
    </source>
</reference>
<name>A0A072U8V9_MEDTR</name>
<accession>A0A072U8V9</accession>
<keyword evidence="4" id="KW-1185">Reference proteome</keyword>
<dbReference type="HOGENOM" id="CLU_1909806_0_0_1"/>
<dbReference type="EnsemblPlants" id="KEH26229">
    <property type="protein sequence ID" value="KEH26229"/>
    <property type="gene ID" value="MTR_6g048110"/>
</dbReference>
<dbReference type="AlphaFoldDB" id="A0A072U8V9"/>
<evidence type="ECO:0000313" key="4">
    <source>
        <dbReference type="Proteomes" id="UP000002051"/>
    </source>
</evidence>
<dbReference type="EMBL" id="CM001222">
    <property type="protein sequence ID" value="KEH26229.1"/>
    <property type="molecule type" value="Genomic_DNA"/>
</dbReference>
<evidence type="ECO:0000256" key="1">
    <source>
        <dbReference type="SAM" id="MobiDB-lite"/>
    </source>
</evidence>
<proteinExistence type="predicted"/>
<protein>
    <submittedName>
        <fullName evidence="2 3">Uncharacterized protein</fullName>
    </submittedName>
</protein>
<reference evidence="2 4" key="2">
    <citation type="journal article" date="2014" name="BMC Genomics">
        <title>An improved genome release (version Mt4.0) for the model legume Medicago truncatula.</title>
        <authorList>
            <person name="Tang H."/>
            <person name="Krishnakumar V."/>
            <person name="Bidwell S."/>
            <person name="Rosen B."/>
            <person name="Chan A."/>
            <person name="Zhou S."/>
            <person name="Gentzbittel L."/>
            <person name="Childs K.L."/>
            <person name="Yandell M."/>
            <person name="Gundlach H."/>
            <person name="Mayer K.F."/>
            <person name="Schwartz D.C."/>
            <person name="Town C.D."/>
        </authorList>
    </citation>
    <scope>GENOME REANNOTATION</scope>
    <source>
        <strain evidence="2">A17</strain>
        <strain evidence="3 4">cv. Jemalong A17</strain>
    </source>
</reference>
<feature type="region of interest" description="Disordered" evidence="1">
    <location>
        <begin position="19"/>
        <end position="49"/>
    </location>
</feature>
<gene>
    <name evidence="2" type="ordered locus">MTR_6g048110</name>
</gene>
<dbReference type="Proteomes" id="UP000002051">
    <property type="component" value="Chromosome 6"/>
</dbReference>
<sequence>MTEGGPALLSCLHPLRAGPDYGKGRSKMERKVRTEGATGGKERNKGSVMKNAKLPVNKIVVANDIEQAHIINVAVGNKPATTLIHNEIHEDTFDSANDFEEWEFSVQAINESEVYNNAQLAADQHKNNEDSMN</sequence>
<evidence type="ECO:0000313" key="3">
    <source>
        <dbReference type="EnsemblPlants" id="KEH26229"/>
    </source>
</evidence>